<dbReference type="Proteomes" id="UP001055879">
    <property type="component" value="Linkage Group LG09"/>
</dbReference>
<accession>A0ACB8ZW90</accession>
<comment type="caution">
    <text evidence="1">The sequence shown here is derived from an EMBL/GenBank/DDBJ whole genome shotgun (WGS) entry which is preliminary data.</text>
</comment>
<organism evidence="1 2">
    <name type="scientific">Arctium lappa</name>
    <name type="common">Greater burdock</name>
    <name type="synonym">Lappa major</name>
    <dbReference type="NCBI Taxonomy" id="4217"/>
    <lineage>
        <taxon>Eukaryota</taxon>
        <taxon>Viridiplantae</taxon>
        <taxon>Streptophyta</taxon>
        <taxon>Embryophyta</taxon>
        <taxon>Tracheophyta</taxon>
        <taxon>Spermatophyta</taxon>
        <taxon>Magnoliopsida</taxon>
        <taxon>eudicotyledons</taxon>
        <taxon>Gunneridae</taxon>
        <taxon>Pentapetalae</taxon>
        <taxon>asterids</taxon>
        <taxon>campanulids</taxon>
        <taxon>Asterales</taxon>
        <taxon>Asteraceae</taxon>
        <taxon>Carduoideae</taxon>
        <taxon>Cardueae</taxon>
        <taxon>Arctiinae</taxon>
        <taxon>Arctium</taxon>
    </lineage>
</organism>
<reference evidence="2" key="1">
    <citation type="journal article" date="2022" name="Mol. Ecol. Resour.">
        <title>The genomes of chicory, endive, great burdock and yacon provide insights into Asteraceae palaeo-polyploidization history and plant inulin production.</title>
        <authorList>
            <person name="Fan W."/>
            <person name="Wang S."/>
            <person name="Wang H."/>
            <person name="Wang A."/>
            <person name="Jiang F."/>
            <person name="Liu H."/>
            <person name="Zhao H."/>
            <person name="Xu D."/>
            <person name="Zhang Y."/>
        </authorList>
    </citation>
    <scope>NUCLEOTIDE SEQUENCE [LARGE SCALE GENOMIC DNA]</scope>
    <source>
        <strain evidence="2">cv. Niubang</strain>
    </source>
</reference>
<name>A0ACB8ZW90_ARCLA</name>
<dbReference type="EMBL" id="CM042055">
    <property type="protein sequence ID" value="KAI3701817.1"/>
    <property type="molecule type" value="Genomic_DNA"/>
</dbReference>
<proteinExistence type="predicted"/>
<gene>
    <name evidence="1" type="ORF">L6452_27178</name>
</gene>
<protein>
    <submittedName>
        <fullName evidence="1">Uncharacterized protein</fullName>
    </submittedName>
</protein>
<reference evidence="1 2" key="2">
    <citation type="journal article" date="2022" name="Mol. Ecol. Resour.">
        <title>The genomes of chicory, endive, great burdock and yacon provide insights into Asteraceae paleo-polyploidization history and plant inulin production.</title>
        <authorList>
            <person name="Fan W."/>
            <person name="Wang S."/>
            <person name="Wang H."/>
            <person name="Wang A."/>
            <person name="Jiang F."/>
            <person name="Liu H."/>
            <person name="Zhao H."/>
            <person name="Xu D."/>
            <person name="Zhang Y."/>
        </authorList>
    </citation>
    <scope>NUCLEOTIDE SEQUENCE [LARGE SCALE GENOMIC DNA]</scope>
    <source>
        <strain evidence="2">cv. Niubang</strain>
    </source>
</reference>
<keyword evidence="2" id="KW-1185">Reference proteome</keyword>
<evidence type="ECO:0000313" key="1">
    <source>
        <dbReference type="EMBL" id="KAI3701817.1"/>
    </source>
</evidence>
<sequence>MTLPALLNRPPDPWSTLIGRLKLSKSAMRLLIGLICFYTDKNPPRLPSIHFNNDQSEKQIQPMSSNLVSLDKKRSTSELWKKEGKKERSGILEPGCKLLSSHVHTALQEELEPLIASLDGDGCGISKDNIVQDL</sequence>
<evidence type="ECO:0000313" key="2">
    <source>
        <dbReference type="Proteomes" id="UP001055879"/>
    </source>
</evidence>